<evidence type="ECO:0000313" key="2">
    <source>
        <dbReference type="Proteomes" id="UP000216752"/>
    </source>
</evidence>
<name>A0ABZ3IPD4_9FIRM</name>
<evidence type="ECO:0000313" key="1">
    <source>
        <dbReference type="EMBL" id="XFO67317.1"/>
    </source>
</evidence>
<sequence>MRPNTFAPHEVLDLHELLSGEVTTAEKLQLI</sequence>
<proteinExistence type="predicted"/>
<dbReference type="Proteomes" id="UP000216752">
    <property type="component" value="Chromosome"/>
</dbReference>
<organism evidence="1 2">
    <name type="scientific">Sporomusa silvacetica DSM 10669</name>
    <dbReference type="NCBI Taxonomy" id="1123289"/>
    <lineage>
        <taxon>Bacteria</taxon>
        <taxon>Bacillati</taxon>
        <taxon>Bacillota</taxon>
        <taxon>Negativicutes</taxon>
        <taxon>Selenomonadales</taxon>
        <taxon>Sporomusaceae</taxon>
        <taxon>Sporomusa</taxon>
    </lineage>
</organism>
<protein>
    <submittedName>
        <fullName evidence="1">Uncharacterized protein</fullName>
    </submittedName>
</protein>
<keyword evidence="2" id="KW-1185">Reference proteome</keyword>
<dbReference type="EMBL" id="CP155573">
    <property type="protein sequence ID" value="XFO67317.1"/>
    <property type="molecule type" value="Genomic_DNA"/>
</dbReference>
<accession>A0ABZ3IPD4</accession>
<reference evidence="1" key="1">
    <citation type="submission" date="2024-05" db="EMBL/GenBank/DDBJ databases">
        <title>Isolation and characterization of Sporomusa carbonis sp. nov., a carboxydotrophic hydrogenogen in the genus of Sporomusa isolated from a charcoal burning pile.</title>
        <authorList>
            <person name="Boeer T."/>
            <person name="Rosenbaum F."/>
            <person name="Eysell L."/>
            <person name="Mueller V."/>
            <person name="Daniel R."/>
            <person name="Poehlein A."/>
        </authorList>
    </citation>
    <scope>NUCLEOTIDE SEQUENCE [LARGE SCALE GENOMIC DNA]</scope>
    <source>
        <strain evidence="1">DSM 10669</strain>
    </source>
</reference>
<gene>
    <name evidence="1" type="ORF">SPSIL_035120</name>
</gene>